<feature type="compositionally biased region" description="Basic and acidic residues" evidence="1">
    <location>
        <begin position="1096"/>
        <end position="1106"/>
    </location>
</feature>
<feature type="compositionally biased region" description="Low complexity" evidence="1">
    <location>
        <begin position="421"/>
        <end position="440"/>
    </location>
</feature>
<sequence length="1200" mass="132352">MLRSDLKNRAGVKSNSRTPSSKPSESVADISSPCYASHEGSFFKENININKCETSKLNVEPLQMKRKKKGGEHNLRKSLAWDRAFFTEEGVLDPLELSIISGASCREGLPVINEDTPCSSQLTTKSTDRQKPKYNLLKEFRDEHLGKDRRKPILSSKLDSSSSNIMNSNKVSTWVGSKSGSGSSGCPIPLPPASYPLPANVNTSKAAAKEVKLLKVPGSKTGGPSPVQTTSESNIPRANCVNHNQIVQPVFSIQRNAGLRSFSKSFKTAQTASKVSSLRSARQLERNSSCSSFKGHSSVNMSPVLAEYSDENSVPKIVSDNMTPPRPVHSSEEQYKPLTSAASLAQNAHESGRRMHPSQDQTMKPSGLRMPSPSLSFFSQPKASVLQNLSLRDTDMEICGSQKSGDLKLQETLRRAPQKESNMPNSISSSGNSMSMSSRSGRLAPFHVNDSSHKPNLDSNSTKMVGRKILYDLLASDPISFKLVEDYVVDGQVQDLSNKIGKEIFPEDAEKQRTGSEMPSQSGSYEQMIDDKNLTKAISPIKSESCGSGWRNSESMSEHKYAIHGYETKSVLDESCKELDTCNFDFKHGSVTRTQSENVIEQRAHDTQARQEQTCKPDCHEPCRNYTDQSKHCPGATDKRTHKDKNETETKEITSELLGESLRFGTWCSGSGNHEALKHVGSKHQHGYISNETAVMDEVTEKLLVGEAHVQDALRTSTIRGYRNSINLISDDVDDKKQSGKHFEVQNVCLEVEQSERNAGLIGLLPRKQICLKKSQQENFLETLSLVLNRNDGNKLSCSKVEIPRARREEHGCSFDKDKMNGLRINNNLIHMTSNHDGRLRGKASSDASSNEIIMSMVALDGRWQYENDPRSHDSETVNKRLSKNLYQESLEMEIDHHSSFSKSKTWEVSHKNVLRNVTDAVPVIEDYGGNNCGTSTMPVKGGECDMNYQRSIADSGTVLAKSPSLNACCVKQSECLELPNAGIVAENLLQSNDGLQFGNISQRNNTVLEESSDENVLGSMVDSFTVPEICVGIFRKSSGAVQELPLKHENCSTADGSHVESCIEDAVADTSRIKPFPDPNESEVCQDTSTSFNEPHPKLENDQRKAALTPKNKYGNGLNEKSRTLVLPQNAVPFSDEWLAAIEAAGEDILTRKSGAVQNSPTDKSLPEPSPWSPVKRKNNEIGPFDCTKYTNILPSEYN</sequence>
<dbReference type="Proteomes" id="UP001634393">
    <property type="component" value="Unassembled WGS sequence"/>
</dbReference>
<feature type="compositionally biased region" description="Polar residues" evidence="1">
    <location>
        <begin position="13"/>
        <end position="24"/>
    </location>
</feature>
<accession>A0ABD3SWY8</accession>
<keyword evidence="3" id="KW-1185">Reference proteome</keyword>
<feature type="region of interest" description="Disordered" evidence="1">
    <location>
        <begin position="1"/>
        <end position="30"/>
    </location>
</feature>
<dbReference type="InterPro" id="IPR045882">
    <property type="entry name" value="GPT1/2"/>
</dbReference>
<feature type="region of interest" description="Disordered" evidence="1">
    <location>
        <begin position="1154"/>
        <end position="1184"/>
    </location>
</feature>
<organism evidence="2 3">
    <name type="scientific">Penstemon smallii</name>
    <dbReference type="NCBI Taxonomy" id="265156"/>
    <lineage>
        <taxon>Eukaryota</taxon>
        <taxon>Viridiplantae</taxon>
        <taxon>Streptophyta</taxon>
        <taxon>Embryophyta</taxon>
        <taxon>Tracheophyta</taxon>
        <taxon>Spermatophyta</taxon>
        <taxon>Magnoliopsida</taxon>
        <taxon>eudicotyledons</taxon>
        <taxon>Gunneridae</taxon>
        <taxon>Pentapetalae</taxon>
        <taxon>asterids</taxon>
        <taxon>lamiids</taxon>
        <taxon>Lamiales</taxon>
        <taxon>Plantaginaceae</taxon>
        <taxon>Cheloneae</taxon>
        <taxon>Penstemon</taxon>
    </lineage>
</organism>
<reference evidence="2 3" key="1">
    <citation type="submission" date="2024-12" db="EMBL/GenBank/DDBJ databases">
        <title>The unique morphological basis and parallel evolutionary history of personate flowers in Penstemon.</title>
        <authorList>
            <person name="Depatie T.H."/>
            <person name="Wessinger C.A."/>
        </authorList>
    </citation>
    <scope>NUCLEOTIDE SEQUENCE [LARGE SCALE GENOMIC DNA]</scope>
    <source>
        <strain evidence="2">WTNN_2</strain>
        <tissue evidence="2">Leaf</tissue>
    </source>
</reference>
<name>A0ABD3SWY8_9LAMI</name>
<dbReference type="PANTHER" id="PTHR33737:SF19">
    <property type="entry name" value="BNAA10G12980D PROTEIN"/>
    <property type="match status" value="1"/>
</dbReference>
<evidence type="ECO:0000313" key="3">
    <source>
        <dbReference type="Proteomes" id="UP001634393"/>
    </source>
</evidence>
<feature type="region of interest" description="Disordered" evidence="1">
    <location>
        <begin position="1073"/>
        <end position="1116"/>
    </location>
</feature>
<proteinExistence type="predicted"/>
<evidence type="ECO:0000256" key="1">
    <source>
        <dbReference type="SAM" id="MobiDB-lite"/>
    </source>
</evidence>
<feature type="compositionally biased region" description="Polar residues" evidence="1">
    <location>
        <begin position="1084"/>
        <end position="1094"/>
    </location>
</feature>
<feature type="region of interest" description="Disordered" evidence="1">
    <location>
        <begin position="414"/>
        <end position="440"/>
    </location>
</feature>
<evidence type="ECO:0000313" key="2">
    <source>
        <dbReference type="EMBL" id="KAL3829146.1"/>
    </source>
</evidence>
<dbReference type="AlphaFoldDB" id="A0ABD3SWY8"/>
<dbReference type="PANTHER" id="PTHR33737">
    <property type="entry name" value="OS05G0121800 PROTEIN"/>
    <property type="match status" value="1"/>
</dbReference>
<feature type="region of interest" description="Disordered" evidence="1">
    <location>
        <begin position="343"/>
        <end position="369"/>
    </location>
</feature>
<protein>
    <submittedName>
        <fullName evidence="2">Uncharacterized protein</fullName>
    </submittedName>
</protein>
<comment type="caution">
    <text evidence="2">The sequence shown here is derived from an EMBL/GenBank/DDBJ whole genome shotgun (WGS) entry which is preliminary data.</text>
</comment>
<gene>
    <name evidence="2" type="ORF">ACJIZ3_017948</name>
</gene>
<dbReference type="EMBL" id="JBJXBP010000005">
    <property type="protein sequence ID" value="KAL3829146.1"/>
    <property type="molecule type" value="Genomic_DNA"/>
</dbReference>